<evidence type="ECO:0000256" key="17">
    <source>
        <dbReference type="HAMAP-Rule" id="MF_01006"/>
    </source>
</evidence>
<comment type="caution">
    <text evidence="18">The sequence shown here is derived from an EMBL/GenBank/DDBJ whole genome shotgun (WGS) entry which is preliminary data.</text>
</comment>
<comment type="function">
    <text evidence="17">Catalyzes the dephosphorylation of undecaprenyl diphosphate (UPP). Confers resistance to bacitracin.</text>
</comment>
<dbReference type="Pfam" id="PF02673">
    <property type="entry name" value="BacA"/>
    <property type="match status" value="1"/>
</dbReference>
<evidence type="ECO:0000256" key="6">
    <source>
        <dbReference type="ARBA" id="ARBA00022692"/>
    </source>
</evidence>
<evidence type="ECO:0000256" key="8">
    <source>
        <dbReference type="ARBA" id="ARBA00022960"/>
    </source>
</evidence>
<evidence type="ECO:0000256" key="14">
    <source>
        <dbReference type="ARBA" id="ARBA00032707"/>
    </source>
</evidence>
<keyword evidence="8 17" id="KW-0133">Cell shape</keyword>
<evidence type="ECO:0000256" key="1">
    <source>
        <dbReference type="ARBA" id="ARBA00004651"/>
    </source>
</evidence>
<evidence type="ECO:0000256" key="10">
    <source>
        <dbReference type="ARBA" id="ARBA00022989"/>
    </source>
</evidence>
<gene>
    <name evidence="17" type="primary">uppP</name>
    <name evidence="18" type="ORF">GH808_08760</name>
</gene>
<keyword evidence="6 17" id="KW-0812">Transmembrane</keyword>
<comment type="similarity">
    <text evidence="2 17">Belongs to the UppP family.</text>
</comment>
<comment type="subcellular location">
    <subcellularLocation>
        <location evidence="1 17">Cell membrane</location>
        <topology evidence="1 17">Multi-pass membrane protein</topology>
    </subcellularLocation>
</comment>
<evidence type="ECO:0000256" key="15">
    <source>
        <dbReference type="ARBA" id="ARBA00032932"/>
    </source>
</evidence>
<evidence type="ECO:0000256" key="4">
    <source>
        <dbReference type="ARBA" id="ARBA00021581"/>
    </source>
</evidence>
<name>A0ABR6WVR4_9FIRM</name>
<dbReference type="NCBIfam" id="NF001390">
    <property type="entry name" value="PRK00281.1-4"/>
    <property type="match status" value="1"/>
</dbReference>
<evidence type="ECO:0000256" key="13">
    <source>
        <dbReference type="ARBA" id="ARBA00023316"/>
    </source>
</evidence>
<dbReference type="NCBIfam" id="TIGR00753">
    <property type="entry name" value="undec_PP_bacA"/>
    <property type="match status" value="1"/>
</dbReference>
<dbReference type="EMBL" id="WJBC01000011">
    <property type="protein sequence ID" value="MBC3804523.1"/>
    <property type="molecule type" value="Genomic_DNA"/>
</dbReference>
<evidence type="ECO:0000256" key="9">
    <source>
        <dbReference type="ARBA" id="ARBA00022984"/>
    </source>
</evidence>
<dbReference type="RefSeq" id="WP_186842408.1">
    <property type="nucleotide sequence ID" value="NZ_WJBC01000011.1"/>
</dbReference>
<feature type="transmembrane region" description="Helical" evidence="17">
    <location>
        <begin position="48"/>
        <end position="66"/>
    </location>
</feature>
<keyword evidence="5 17" id="KW-1003">Cell membrane</keyword>
<dbReference type="PANTHER" id="PTHR30622:SF3">
    <property type="entry name" value="UNDECAPRENYL-DIPHOSPHATASE"/>
    <property type="match status" value="1"/>
</dbReference>
<evidence type="ECO:0000313" key="19">
    <source>
        <dbReference type="Proteomes" id="UP000603234"/>
    </source>
</evidence>
<organism evidence="18 19">
    <name type="scientific">Acetobacterium fimetarium</name>
    <dbReference type="NCBI Taxonomy" id="52691"/>
    <lineage>
        <taxon>Bacteria</taxon>
        <taxon>Bacillati</taxon>
        <taxon>Bacillota</taxon>
        <taxon>Clostridia</taxon>
        <taxon>Eubacteriales</taxon>
        <taxon>Eubacteriaceae</taxon>
        <taxon>Acetobacterium</taxon>
    </lineage>
</organism>
<comment type="catalytic activity">
    <reaction evidence="16 17">
        <text>di-trans,octa-cis-undecaprenyl diphosphate + H2O = di-trans,octa-cis-undecaprenyl phosphate + phosphate + H(+)</text>
        <dbReference type="Rhea" id="RHEA:28094"/>
        <dbReference type="ChEBI" id="CHEBI:15377"/>
        <dbReference type="ChEBI" id="CHEBI:15378"/>
        <dbReference type="ChEBI" id="CHEBI:43474"/>
        <dbReference type="ChEBI" id="CHEBI:58405"/>
        <dbReference type="ChEBI" id="CHEBI:60392"/>
        <dbReference type="EC" id="3.6.1.27"/>
    </reaction>
</comment>
<comment type="miscellaneous">
    <text evidence="17">Bacitracin is thought to be involved in the inhibition of peptidoglycan synthesis by sequestering undecaprenyl diphosphate, thereby reducing the pool of lipid carrier available.</text>
</comment>
<feature type="transmembrane region" description="Helical" evidence="17">
    <location>
        <begin position="87"/>
        <end position="106"/>
    </location>
</feature>
<feature type="transmembrane region" description="Helical" evidence="17">
    <location>
        <begin position="257"/>
        <end position="273"/>
    </location>
</feature>
<dbReference type="HAMAP" id="MF_01006">
    <property type="entry name" value="Undec_diphosphatase"/>
    <property type="match status" value="1"/>
</dbReference>
<dbReference type="Proteomes" id="UP000603234">
    <property type="component" value="Unassembled WGS sequence"/>
</dbReference>
<keyword evidence="10 17" id="KW-1133">Transmembrane helix</keyword>
<dbReference type="PANTHER" id="PTHR30622">
    <property type="entry name" value="UNDECAPRENYL-DIPHOSPHATASE"/>
    <property type="match status" value="1"/>
</dbReference>
<evidence type="ECO:0000256" key="2">
    <source>
        <dbReference type="ARBA" id="ARBA00010621"/>
    </source>
</evidence>
<accession>A0ABR6WVR4</accession>
<feature type="transmembrane region" description="Helical" evidence="17">
    <location>
        <begin position="191"/>
        <end position="212"/>
    </location>
</feature>
<evidence type="ECO:0000256" key="3">
    <source>
        <dbReference type="ARBA" id="ARBA00012374"/>
    </source>
</evidence>
<dbReference type="InterPro" id="IPR003824">
    <property type="entry name" value="UppP"/>
</dbReference>
<evidence type="ECO:0000256" key="7">
    <source>
        <dbReference type="ARBA" id="ARBA00022801"/>
    </source>
</evidence>
<evidence type="ECO:0000313" key="18">
    <source>
        <dbReference type="EMBL" id="MBC3804523.1"/>
    </source>
</evidence>
<keyword evidence="9 17" id="KW-0573">Peptidoglycan synthesis</keyword>
<feature type="transmembrane region" description="Helical" evidence="17">
    <location>
        <begin position="118"/>
        <end position="137"/>
    </location>
</feature>
<dbReference type="NCBIfam" id="NF001391">
    <property type="entry name" value="PRK00281.1-5"/>
    <property type="match status" value="1"/>
</dbReference>
<evidence type="ECO:0000256" key="16">
    <source>
        <dbReference type="ARBA" id="ARBA00047594"/>
    </source>
</evidence>
<keyword evidence="7 17" id="KW-0378">Hydrolase</keyword>
<evidence type="ECO:0000256" key="11">
    <source>
        <dbReference type="ARBA" id="ARBA00023136"/>
    </source>
</evidence>
<evidence type="ECO:0000256" key="12">
    <source>
        <dbReference type="ARBA" id="ARBA00023251"/>
    </source>
</evidence>
<keyword evidence="19" id="KW-1185">Reference proteome</keyword>
<proteinExistence type="inferred from homology"/>
<dbReference type="EC" id="3.6.1.27" evidence="3 17"/>
<evidence type="ECO:0000256" key="5">
    <source>
        <dbReference type="ARBA" id="ARBA00022475"/>
    </source>
</evidence>
<keyword evidence="12 17" id="KW-0046">Antibiotic resistance</keyword>
<dbReference type="GO" id="GO:0050380">
    <property type="term" value="F:undecaprenyl-diphosphatase activity"/>
    <property type="evidence" value="ECO:0007669"/>
    <property type="project" value="UniProtKB-EC"/>
</dbReference>
<feature type="transmembrane region" description="Helical" evidence="17">
    <location>
        <begin position="224"/>
        <end position="245"/>
    </location>
</feature>
<sequence>MGFIEILKAILLGVVEGVTEWLPISSTGHMILVDEFAKLNMSDAFIDMFLYVIQLGAILAVVYIFWHKLVPFSYKDNKIMIKKQTMILWSKIIVGCLPGFLVYLLFDDIVDRLFMNPLTVAAMLILYGVLFIVIENYNKHRQPEVVKLSQLSYKTALLIGAFQALSIIPGTSRSGATIIGGMILGTSRSIAAEYTFFMAVPVMFGISLLKIIKFGLVFTGWEVVILLVGMVTAFVTSILAIKFLMTYIKKHDFKVFGWYRIALGVIVIAYFLISGGL</sequence>
<protein>
    <recommendedName>
        <fullName evidence="4 17">Undecaprenyl-diphosphatase</fullName>
        <ecNumber evidence="3 17">3.6.1.27</ecNumber>
    </recommendedName>
    <alternativeName>
        <fullName evidence="15 17">Bacitracin resistance protein</fullName>
    </alternativeName>
    <alternativeName>
        <fullName evidence="14 17">Undecaprenyl pyrophosphate phosphatase</fullName>
    </alternativeName>
</protein>
<reference evidence="18 19" key="1">
    <citation type="journal article" date="2020" name="mSystems">
        <title>Defining Genomic and Predicted Metabolic Features of the Acetobacterium Genus.</title>
        <authorList>
            <person name="Ross D.E."/>
            <person name="Marshall C.W."/>
            <person name="Gulliver D."/>
            <person name="May H.D."/>
            <person name="Norman R.S."/>
        </authorList>
    </citation>
    <scope>NUCLEOTIDE SEQUENCE [LARGE SCALE GENOMIC DNA]</scope>
    <source>
        <strain evidence="18 19">DSM 8238</strain>
    </source>
</reference>
<keyword evidence="13 17" id="KW-0961">Cell wall biogenesis/degradation</keyword>
<keyword evidence="11 17" id="KW-0472">Membrane</keyword>